<dbReference type="Proteomes" id="UP000198866">
    <property type="component" value="Unassembled WGS sequence"/>
</dbReference>
<accession>A0A1H6V2U1</accession>
<dbReference type="RefSeq" id="WP_090864850.1">
    <property type="nucleotide sequence ID" value="NZ_FNYE01000005.1"/>
</dbReference>
<dbReference type="AlphaFoldDB" id="A0A1H6V2U1"/>
<keyword evidence="2" id="KW-1185">Reference proteome</keyword>
<reference evidence="2" key="1">
    <citation type="submission" date="2016-10" db="EMBL/GenBank/DDBJ databases">
        <authorList>
            <person name="Varghese N."/>
            <person name="Submissions S."/>
        </authorList>
    </citation>
    <scope>NUCLEOTIDE SEQUENCE [LARGE SCALE GENOMIC DNA]</scope>
    <source>
        <strain evidence="2">LMG 26031</strain>
    </source>
</reference>
<protein>
    <submittedName>
        <fullName evidence="1">Uncharacterized protein</fullName>
    </submittedName>
</protein>
<sequence length="99" mass="10912">MLAIAGATLVVGIVAEASTLDRLARRGFGVVEETQVNGEFQGCESGRRIPFMDGLIFVCSGYSYHYSYSPEALILKSVRTGEIRVLIDDEEFDGTVYKR</sequence>
<dbReference type="OrthoDB" id="8913234at2"/>
<organism evidence="1 2">
    <name type="scientific">Paraburkholderia diazotrophica</name>
    <dbReference type="NCBI Taxonomy" id="667676"/>
    <lineage>
        <taxon>Bacteria</taxon>
        <taxon>Pseudomonadati</taxon>
        <taxon>Pseudomonadota</taxon>
        <taxon>Betaproteobacteria</taxon>
        <taxon>Burkholderiales</taxon>
        <taxon>Burkholderiaceae</taxon>
        <taxon>Paraburkholderia</taxon>
    </lineage>
</organism>
<evidence type="ECO:0000313" key="1">
    <source>
        <dbReference type="EMBL" id="SEI96167.1"/>
    </source>
</evidence>
<proteinExistence type="predicted"/>
<dbReference type="EMBL" id="FNYE01000005">
    <property type="protein sequence ID" value="SEI96167.1"/>
    <property type="molecule type" value="Genomic_DNA"/>
</dbReference>
<gene>
    <name evidence="1" type="ORF">SAMN05192539_1005207</name>
</gene>
<name>A0A1H6V2U1_9BURK</name>
<evidence type="ECO:0000313" key="2">
    <source>
        <dbReference type="Proteomes" id="UP000198866"/>
    </source>
</evidence>